<proteinExistence type="predicted"/>
<name>A0ACC0HH18_9ERIC</name>
<sequence length="234" mass="26277">MLPSQYPYGNGNNNRLKSISNRNGIMLLQQPKSVLMSISMKTVARDSGRRELRNSKSKKTQKQESTEVTMKHALAEQSNSNRLKSISNRNGAMLLQQPKSVSILISMKTVARDSDGGEWRNSKSKKTQKQKSTEAAMKHALAERKRRRRINGHLKRLRELILPNVASKKLSDVALQHDKNGWCNYNGTSRSFLLPGKSDEATMGYCNGGDGKIVKVTVCCEYRPSLNRDLAETI</sequence>
<reference evidence="1 2" key="1">
    <citation type="journal article" date="2022" name="Plant J.">
        <title>Chromosome-level genome of Camellia lanceoleosa provides a valuable resource for understanding genome evolution and self-incompatibility.</title>
        <authorList>
            <person name="Gong W."/>
            <person name="Xiao S."/>
            <person name="Wang L."/>
            <person name="Liao Z."/>
            <person name="Chang Y."/>
            <person name="Mo W."/>
            <person name="Hu G."/>
            <person name="Li W."/>
            <person name="Zhao G."/>
            <person name="Zhu H."/>
            <person name="Hu X."/>
            <person name="Ji K."/>
            <person name="Xiang X."/>
            <person name="Song Q."/>
            <person name="Yuan D."/>
            <person name="Jin S."/>
            <person name="Zhang L."/>
        </authorList>
    </citation>
    <scope>NUCLEOTIDE SEQUENCE [LARGE SCALE GENOMIC DNA]</scope>
    <source>
        <strain evidence="1">SQ_2022a</strain>
    </source>
</reference>
<gene>
    <name evidence="1" type="ORF">LOK49_LG05G03093</name>
</gene>
<comment type="caution">
    <text evidence="1">The sequence shown here is derived from an EMBL/GenBank/DDBJ whole genome shotgun (WGS) entry which is preliminary data.</text>
</comment>
<keyword evidence="2" id="KW-1185">Reference proteome</keyword>
<dbReference type="Proteomes" id="UP001060215">
    <property type="component" value="Chromosome 4"/>
</dbReference>
<protein>
    <submittedName>
        <fullName evidence="1">Transcription factor bHLH107</fullName>
    </submittedName>
</protein>
<evidence type="ECO:0000313" key="2">
    <source>
        <dbReference type="Proteomes" id="UP001060215"/>
    </source>
</evidence>
<evidence type="ECO:0000313" key="1">
    <source>
        <dbReference type="EMBL" id="KAI8012888.1"/>
    </source>
</evidence>
<dbReference type="EMBL" id="CM045761">
    <property type="protein sequence ID" value="KAI8012888.1"/>
    <property type="molecule type" value="Genomic_DNA"/>
</dbReference>
<organism evidence="1 2">
    <name type="scientific">Camellia lanceoleosa</name>
    <dbReference type="NCBI Taxonomy" id="1840588"/>
    <lineage>
        <taxon>Eukaryota</taxon>
        <taxon>Viridiplantae</taxon>
        <taxon>Streptophyta</taxon>
        <taxon>Embryophyta</taxon>
        <taxon>Tracheophyta</taxon>
        <taxon>Spermatophyta</taxon>
        <taxon>Magnoliopsida</taxon>
        <taxon>eudicotyledons</taxon>
        <taxon>Gunneridae</taxon>
        <taxon>Pentapetalae</taxon>
        <taxon>asterids</taxon>
        <taxon>Ericales</taxon>
        <taxon>Theaceae</taxon>
        <taxon>Camellia</taxon>
    </lineage>
</organism>
<accession>A0ACC0HH18</accession>